<dbReference type="PANTHER" id="PTHR13947">
    <property type="entry name" value="GNAT FAMILY N-ACETYLTRANSFERASE"/>
    <property type="match status" value="1"/>
</dbReference>
<name>A0A6B3LLI6_9BACT</name>
<gene>
    <name evidence="3" type="ORF">GXP69_03830</name>
</gene>
<dbReference type="SUPFAM" id="SSF55729">
    <property type="entry name" value="Acyl-CoA N-acyltransferases (Nat)"/>
    <property type="match status" value="1"/>
</dbReference>
<evidence type="ECO:0000313" key="3">
    <source>
        <dbReference type="EMBL" id="NEM96813.1"/>
    </source>
</evidence>
<dbReference type="InterPro" id="IPR016181">
    <property type="entry name" value="Acyl_CoA_acyltransferase"/>
</dbReference>
<dbReference type="PANTHER" id="PTHR13947:SF37">
    <property type="entry name" value="LD18367P"/>
    <property type="match status" value="1"/>
</dbReference>
<dbReference type="AlphaFoldDB" id="A0A6B3LLI6"/>
<keyword evidence="1 3" id="KW-0808">Transferase</keyword>
<feature type="domain" description="N-acetyltransferase" evidence="2">
    <location>
        <begin position="1"/>
        <end position="142"/>
    </location>
</feature>
<proteinExistence type="predicted"/>
<dbReference type="GO" id="GO:0008080">
    <property type="term" value="F:N-acetyltransferase activity"/>
    <property type="evidence" value="ECO:0007669"/>
    <property type="project" value="InterPro"/>
</dbReference>
<evidence type="ECO:0000259" key="2">
    <source>
        <dbReference type="PROSITE" id="PS51186"/>
    </source>
</evidence>
<keyword evidence="4" id="KW-1185">Reference proteome</keyword>
<dbReference type="RefSeq" id="WP_163912534.1">
    <property type="nucleotide sequence ID" value="NZ_JAAGWD010000001.1"/>
</dbReference>
<dbReference type="CDD" id="cd04301">
    <property type="entry name" value="NAT_SF"/>
    <property type="match status" value="1"/>
</dbReference>
<accession>A0A6B3LLI6</accession>
<dbReference type="InterPro" id="IPR050769">
    <property type="entry name" value="NAT_camello-type"/>
</dbReference>
<dbReference type="InterPro" id="IPR000182">
    <property type="entry name" value="GNAT_dom"/>
</dbReference>
<protein>
    <submittedName>
        <fullName evidence="3">GNAT family N-acetyltransferase</fullName>
    </submittedName>
</protein>
<dbReference type="Gene3D" id="3.40.630.30">
    <property type="match status" value="1"/>
</dbReference>
<dbReference type="EMBL" id="JAAGWD010000001">
    <property type="protein sequence ID" value="NEM96813.1"/>
    <property type="molecule type" value="Genomic_DNA"/>
</dbReference>
<evidence type="ECO:0000313" key="4">
    <source>
        <dbReference type="Proteomes" id="UP000474777"/>
    </source>
</evidence>
<sequence>MLFRRATIADIAGMSRVRMAVKENILSNPDLVTPASYREMIEEKGAGWVCEVDQAIVGFAIVDLSDANIWALFVDPNHDKKGIGRKLHDLMLNYSFEQGTDKLWLSTGPGTRAESFYRKAGWQQTGVTKSGEIRFEMERGDYNTIIAVSRQSTL</sequence>
<evidence type="ECO:0000256" key="1">
    <source>
        <dbReference type="ARBA" id="ARBA00022679"/>
    </source>
</evidence>
<dbReference type="Pfam" id="PF00583">
    <property type="entry name" value="Acetyltransf_1"/>
    <property type="match status" value="1"/>
</dbReference>
<reference evidence="3 4" key="1">
    <citation type="submission" date="2020-02" db="EMBL/GenBank/DDBJ databases">
        <authorList>
            <person name="Kim M.K."/>
        </authorList>
    </citation>
    <scope>NUCLEOTIDE SEQUENCE [LARGE SCALE GENOMIC DNA]</scope>
    <source>
        <strain evidence="3 4">BT327</strain>
    </source>
</reference>
<comment type="caution">
    <text evidence="3">The sequence shown here is derived from an EMBL/GenBank/DDBJ whole genome shotgun (WGS) entry which is preliminary data.</text>
</comment>
<dbReference type="PROSITE" id="PS51186">
    <property type="entry name" value="GNAT"/>
    <property type="match status" value="1"/>
</dbReference>
<dbReference type="Proteomes" id="UP000474777">
    <property type="component" value="Unassembled WGS sequence"/>
</dbReference>
<organism evidence="3 4">
    <name type="scientific">Pontibacter burrus</name>
    <dbReference type="NCBI Taxonomy" id="2704466"/>
    <lineage>
        <taxon>Bacteria</taxon>
        <taxon>Pseudomonadati</taxon>
        <taxon>Bacteroidota</taxon>
        <taxon>Cytophagia</taxon>
        <taxon>Cytophagales</taxon>
        <taxon>Hymenobacteraceae</taxon>
        <taxon>Pontibacter</taxon>
    </lineage>
</organism>